<dbReference type="AlphaFoldDB" id="G2XZL8"/>
<accession>G2XZL8</accession>
<evidence type="ECO:0000313" key="2">
    <source>
        <dbReference type="Proteomes" id="UP000008177"/>
    </source>
</evidence>
<sequence>MYNANDFVHLTSSIHIERRSSATTGCQIFFIVNIMTCMCNLLLVKLENNHLILPPTPTPTPTIPPKLRE</sequence>
<dbReference type="InParanoid" id="G2XZL8"/>
<dbReference type="EMBL" id="FQ790278">
    <property type="protein sequence ID" value="CCD45905.1"/>
    <property type="molecule type" value="Genomic_DNA"/>
</dbReference>
<evidence type="ECO:0000313" key="1">
    <source>
        <dbReference type="EMBL" id="CCD45905.1"/>
    </source>
</evidence>
<protein>
    <submittedName>
        <fullName evidence="1">Uncharacterized protein</fullName>
    </submittedName>
</protein>
<reference evidence="2" key="1">
    <citation type="journal article" date="2011" name="PLoS Genet.">
        <title>Genomic analysis of the necrotrophic fungal pathogens Sclerotinia sclerotiorum and Botrytis cinerea.</title>
        <authorList>
            <person name="Amselem J."/>
            <person name="Cuomo C.A."/>
            <person name="van Kan J.A."/>
            <person name="Viaud M."/>
            <person name="Benito E.P."/>
            <person name="Couloux A."/>
            <person name="Coutinho P.M."/>
            <person name="de Vries R.P."/>
            <person name="Dyer P.S."/>
            <person name="Fillinger S."/>
            <person name="Fournier E."/>
            <person name="Gout L."/>
            <person name="Hahn M."/>
            <person name="Kohn L."/>
            <person name="Lapalu N."/>
            <person name="Plummer K.M."/>
            <person name="Pradier J.M."/>
            <person name="Quevillon E."/>
            <person name="Sharon A."/>
            <person name="Simon A."/>
            <person name="ten Have A."/>
            <person name="Tudzynski B."/>
            <person name="Tudzynski P."/>
            <person name="Wincker P."/>
            <person name="Andrew M."/>
            <person name="Anthouard V."/>
            <person name="Beever R.E."/>
            <person name="Beffa R."/>
            <person name="Benoit I."/>
            <person name="Bouzid O."/>
            <person name="Brault B."/>
            <person name="Chen Z."/>
            <person name="Choquer M."/>
            <person name="Collemare J."/>
            <person name="Cotton P."/>
            <person name="Danchin E.G."/>
            <person name="Da Silva C."/>
            <person name="Gautier A."/>
            <person name="Giraud C."/>
            <person name="Giraud T."/>
            <person name="Gonzalez C."/>
            <person name="Grossetete S."/>
            <person name="Guldener U."/>
            <person name="Henrissat B."/>
            <person name="Howlett B.J."/>
            <person name="Kodira C."/>
            <person name="Kretschmer M."/>
            <person name="Lappartient A."/>
            <person name="Leroch M."/>
            <person name="Levis C."/>
            <person name="Mauceli E."/>
            <person name="Neuveglise C."/>
            <person name="Oeser B."/>
            <person name="Pearson M."/>
            <person name="Poulain J."/>
            <person name="Poussereau N."/>
            <person name="Quesneville H."/>
            <person name="Rascle C."/>
            <person name="Schumacher J."/>
            <person name="Segurens B."/>
            <person name="Sexton A."/>
            <person name="Silva E."/>
            <person name="Sirven C."/>
            <person name="Soanes D.M."/>
            <person name="Talbot N.J."/>
            <person name="Templeton M."/>
            <person name="Yandava C."/>
            <person name="Yarden O."/>
            <person name="Zeng Q."/>
            <person name="Rollins J.A."/>
            <person name="Lebrun M.H."/>
            <person name="Dickman M."/>
        </authorList>
    </citation>
    <scope>NUCLEOTIDE SEQUENCE [LARGE SCALE GENOMIC DNA]</scope>
    <source>
        <strain evidence="2">T4</strain>
    </source>
</reference>
<name>G2XZL8_BOTF4</name>
<dbReference type="Proteomes" id="UP000008177">
    <property type="component" value="Unplaced contigs"/>
</dbReference>
<organism evidence="1 2">
    <name type="scientific">Botryotinia fuckeliana (strain T4)</name>
    <name type="common">Noble rot fungus</name>
    <name type="synonym">Botrytis cinerea</name>
    <dbReference type="NCBI Taxonomy" id="999810"/>
    <lineage>
        <taxon>Eukaryota</taxon>
        <taxon>Fungi</taxon>
        <taxon>Dikarya</taxon>
        <taxon>Ascomycota</taxon>
        <taxon>Pezizomycotina</taxon>
        <taxon>Leotiomycetes</taxon>
        <taxon>Helotiales</taxon>
        <taxon>Sclerotiniaceae</taxon>
        <taxon>Botrytis</taxon>
    </lineage>
</organism>
<gene>
    <name evidence="1" type="ORF">BofuT4_uP049230.1</name>
</gene>
<dbReference type="HOGENOM" id="CLU_2775635_0_0_1"/>
<proteinExistence type="predicted"/>